<dbReference type="Proteomes" id="UP000742786">
    <property type="component" value="Unassembled WGS sequence"/>
</dbReference>
<comment type="caution">
    <text evidence="1">The sequence shown here is derived from an EMBL/GenBank/DDBJ whole genome shotgun (WGS) entry which is preliminary data.</text>
</comment>
<keyword evidence="2" id="KW-1185">Reference proteome</keyword>
<proteinExistence type="predicted"/>
<organism evidence="1 2">
    <name type="scientific">Georgfuchsia toluolica</name>
    <dbReference type="NCBI Taxonomy" id="424218"/>
    <lineage>
        <taxon>Bacteria</taxon>
        <taxon>Pseudomonadati</taxon>
        <taxon>Pseudomonadota</taxon>
        <taxon>Betaproteobacteria</taxon>
        <taxon>Nitrosomonadales</taxon>
        <taxon>Sterolibacteriaceae</taxon>
        <taxon>Georgfuchsia</taxon>
    </lineage>
</organism>
<gene>
    <name evidence="1" type="ORF">GTOL_11475</name>
</gene>
<evidence type="ECO:0000313" key="1">
    <source>
        <dbReference type="EMBL" id="CAG4883592.1"/>
    </source>
</evidence>
<protein>
    <submittedName>
        <fullName evidence="1">Uncharacterized protein</fullName>
    </submittedName>
</protein>
<reference evidence="1" key="1">
    <citation type="submission" date="2021-04" db="EMBL/GenBank/DDBJ databases">
        <authorList>
            <person name="Hornung B."/>
        </authorList>
    </citation>
    <scope>NUCLEOTIDE SEQUENCE</scope>
    <source>
        <strain evidence="1">G5G6</strain>
    </source>
</reference>
<evidence type="ECO:0000313" key="2">
    <source>
        <dbReference type="Proteomes" id="UP000742786"/>
    </source>
</evidence>
<accession>A0A916J433</accession>
<sequence length="62" mass="7172">MDKVFTGKASDKDTQRPELDALPTFVREGDRFGLRGRDGLFDRRQQVFAQQQLRLGLATRVY</sequence>
<name>A0A916J433_9PROT</name>
<dbReference type="AlphaFoldDB" id="A0A916J433"/>
<dbReference type="EMBL" id="CAJQUM010000001">
    <property type="protein sequence ID" value="CAG4883592.1"/>
    <property type="molecule type" value="Genomic_DNA"/>
</dbReference>